<evidence type="ECO:0000313" key="1">
    <source>
        <dbReference type="EMBL" id="MBW46678.1"/>
    </source>
</evidence>
<protein>
    <submittedName>
        <fullName evidence="1">Putative secreted protein</fullName>
    </submittedName>
</protein>
<sequence length="124" mass="13242">MACTVAFSPLATCSLFSPSASKILCFPNSAGPPIGEYSWSSCFSAIRFSAVRTLGRTNGLPLSSRYAPTPRLIFFGLVSRLYASVTPRITSGGPICTPLHQELARDAAGHCTASAFRNSRPELR</sequence>
<name>A0A2M4B1I5_9DIPT</name>
<proteinExistence type="predicted"/>
<accession>A0A2M4B1I5</accession>
<dbReference type="AlphaFoldDB" id="A0A2M4B1I5"/>
<organism evidence="1">
    <name type="scientific">Anopheles triannulatus</name>
    <dbReference type="NCBI Taxonomy" id="58253"/>
    <lineage>
        <taxon>Eukaryota</taxon>
        <taxon>Metazoa</taxon>
        <taxon>Ecdysozoa</taxon>
        <taxon>Arthropoda</taxon>
        <taxon>Hexapoda</taxon>
        <taxon>Insecta</taxon>
        <taxon>Pterygota</taxon>
        <taxon>Neoptera</taxon>
        <taxon>Endopterygota</taxon>
        <taxon>Diptera</taxon>
        <taxon>Nematocera</taxon>
        <taxon>Culicoidea</taxon>
        <taxon>Culicidae</taxon>
        <taxon>Anophelinae</taxon>
        <taxon>Anopheles</taxon>
    </lineage>
</organism>
<dbReference type="EMBL" id="GGFK01013357">
    <property type="protein sequence ID" value="MBW46678.1"/>
    <property type="molecule type" value="Transcribed_RNA"/>
</dbReference>
<reference evidence="1" key="1">
    <citation type="submission" date="2018-01" db="EMBL/GenBank/DDBJ databases">
        <title>An insight into the sialome of Amazonian anophelines.</title>
        <authorList>
            <person name="Ribeiro J.M."/>
            <person name="Scarpassa V."/>
            <person name="Calvo E."/>
        </authorList>
    </citation>
    <scope>NUCLEOTIDE SEQUENCE</scope>
    <source>
        <tissue evidence="1">Salivary glands</tissue>
    </source>
</reference>